<dbReference type="Pfam" id="PF11374">
    <property type="entry name" value="DUF3176"/>
    <property type="match status" value="1"/>
</dbReference>
<keyword evidence="2" id="KW-1133">Transmembrane helix</keyword>
<proteinExistence type="predicted"/>
<dbReference type="InterPro" id="IPR021514">
    <property type="entry name" value="DUF3176"/>
</dbReference>
<dbReference type="OrthoDB" id="5376804at2759"/>
<dbReference type="PANTHER" id="PTHR35394:SF5">
    <property type="entry name" value="DUF3176 DOMAIN-CONTAINING PROTEIN"/>
    <property type="match status" value="1"/>
</dbReference>
<evidence type="ECO:0000256" key="2">
    <source>
        <dbReference type="SAM" id="Phobius"/>
    </source>
</evidence>
<keyword evidence="2" id="KW-0812">Transmembrane</keyword>
<protein>
    <submittedName>
        <fullName evidence="3">Uncharacterized protein</fullName>
    </submittedName>
</protein>
<dbReference type="EMBL" id="ML742040">
    <property type="protein sequence ID" value="KAE8153352.1"/>
    <property type="molecule type" value="Genomic_DNA"/>
</dbReference>
<keyword evidence="4" id="KW-1185">Reference proteome</keyword>
<reference evidence="3 4" key="1">
    <citation type="submission" date="2019-04" db="EMBL/GenBank/DDBJ databases">
        <title>Friends and foes A comparative genomics study of 23 Aspergillus species from section Flavi.</title>
        <authorList>
            <consortium name="DOE Joint Genome Institute"/>
            <person name="Kjaerbolling I."/>
            <person name="Vesth T."/>
            <person name="Frisvad J.C."/>
            <person name="Nybo J.L."/>
            <person name="Theobald S."/>
            <person name="Kildgaard S."/>
            <person name="Isbrandt T."/>
            <person name="Kuo A."/>
            <person name="Sato A."/>
            <person name="Lyhne E.K."/>
            <person name="Kogle M.E."/>
            <person name="Wiebenga A."/>
            <person name="Kun R.S."/>
            <person name="Lubbers R.J."/>
            <person name="Makela M.R."/>
            <person name="Barry K."/>
            <person name="Chovatia M."/>
            <person name="Clum A."/>
            <person name="Daum C."/>
            <person name="Haridas S."/>
            <person name="He G."/>
            <person name="LaButti K."/>
            <person name="Lipzen A."/>
            <person name="Mondo S."/>
            <person name="Riley R."/>
            <person name="Salamov A."/>
            <person name="Simmons B.A."/>
            <person name="Magnuson J.K."/>
            <person name="Henrissat B."/>
            <person name="Mortensen U.H."/>
            <person name="Larsen T.O."/>
            <person name="Devries R.P."/>
            <person name="Grigoriev I.V."/>
            <person name="Machida M."/>
            <person name="Baker S.E."/>
            <person name="Andersen M.R."/>
        </authorList>
    </citation>
    <scope>NUCLEOTIDE SEQUENCE [LARGE SCALE GENOMIC DNA]</scope>
    <source>
        <strain evidence="3 4">IBT 18842</strain>
    </source>
</reference>
<feature type="transmembrane region" description="Helical" evidence="2">
    <location>
        <begin position="43"/>
        <end position="63"/>
    </location>
</feature>
<dbReference type="AlphaFoldDB" id="A0A5N6U466"/>
<name>A0A5N6U466_ASPAV</name>
<feature type="transmembrane region" description="Helical" evidence="2">
    <location>
        <begin position="529"/>
        <end position="551"/>
    </location>
</feature>
<evidence type="ECO:0000313" key="3">
    <source>
        <dbReference type="EMBL" id="KAE8153352.1"/>
    </source>
</evidence>
<dbReference type="Proteomes" id="UP000325780">
    <property type="component" value="Unassembled WGS sequence"/>
</dbReference>
<evidence type="ECO:0000313" key="4">
    <source>
        <dbReference type="Proteomes" id="UP000325780"/>
    </source>
</evidence>
<gene>
    <name evidence="3" type="ORF">BDV25DRAFT_136958</name>
</gene>
<feature type="transmembrane region" description="Helical" evidence="2">
    <location>
        <begin position="146"/>
        <end position="164"/>
    </location>
</feature>
<dbReference type="PANTHER" id="PTHR35394">
    <property type="entry name" value="DUF3176 DOMAIN-CONTAINING PROTEIN"/>
    <property type="match status" value="1"/>
</dbReference>
<feature type="transmembrane region" description="Helical" evidence="2">
    <location>
        <begin position="83"/>
        <end position="106"/>
    </location>
</feature>
<feature type="region of interest" description="Disordered" evidence="1">
    <location>
        <begin position="1"/>
        <end position="20"/>
    </location>
</feature>
<organism evidence="3 4">
    <name type="scientific">Aspergillus avenaceus</name>
    <dbReference type="NCBI Taxonomy" id="36643"/>
    <lineage>
        <taxon>Eukaryota</taxon>
        <taxon>Fungi</taxon>
        <taxon>Dikarya</taxon>
        <taxon>Ascomycota</taxon>
        <taxon>Pezizomycotina</taxon>
        <taxon>Eurotiomycetes</taxon>
        <taxon>Eurotiomycetidae</taxon>
        <taxon>Eurotiales</taxon>
        <taxon>Aspergillaceae</taxon>
        <taxon>Aspergillus</taxon>
        <taxon>Aspergillus subgen. Circumdati</taxon>
    </lineage>
</organism>
<sequence length="615" mass="68741">MPHNQSDNIPQQPQHGGNSARTKRRARIYHCISQIFSADSWSWEVFAIHCSVAFFCDIIYILLRRDDQPHVDSLPLGLTLNATVSVLATGSKALLITAIAGCIGQMKWIWFSKGKRSLEDFQYLENASRGPLGSIIVLVKHRPKSYICIGAAVYVLAVAFDPFMQQVLRYPTVYKTFNLSTNRATGLPTNIFNEDFVRAIYAGVWANMTQKLPSCPSLNCSWSPFESVGFCTKCDDVTDTAKLIGCDKIDIDTLKPFVTNFQCSLALSEGRPLLLGVSLHESKTTDKKTSYHLEIQDQYIWGVSVNELDGKSYVGLKDPYLVMAHAKLSTPERLTNMQRPLEAINVLNVTQCILSPCSWTYKIKFENGTGSRDEEFKGYGVRYNETYQSHEGGKSTAATRRCWKAKEGPSCRQLNEHSIKNDAGRFSTFTNVVNATPVTLCEPTTSFRSLAGSIEYALTGHKNVSWTYSPEGWSLEKQREGKPFYQPVRAGLELVMKNVATELTNLCISTGQNTADGEAIYSNVNVDVAWLWLIFPGALLLLGYAFVILTIQLNARRKLQIWKLSALPMLYHGLEAGVLENQETYDTVSAMEAHAASITVDLQRSENIPRLTLRD</sequence>
<accession>A0A5N6U466</accession>
<keyword evidence="2" id="KW-0472">Membrane</keyword>
<evidence type="ECO:0000256" key="1">
    <source>
        <dbReference type="SAM" id="MobiDB-lite"/>
    </source>
</evidence>